<dbReference type="InterPro" id="IPR029787">
    <property type="entry name" value="Nucleotide_cyclase"/>
</dbReference>
<proteinExistence type="predicted"/>
<reference evidence="3 4" key="1">
    <citation type="journal article" date="2014" name="Int. J. Syst. Evol. Microbiol.">
        <title>Nitrososphaera viennensis gen. nov., sp. nov., an aerobic and mesophilic, ammonia-oxidizing archaeon from soil and a member of the archaeal phylum Thaumarchaeota.</title>
        <authorList>
            <person name="Stieglmeier M."/>
            <person name="Klingl A."/>
            <person name="Alves R.J."/>
            <person name="Rittmann S.K."/>
            <person name="Melcher M."/>
            <person name="Leisch N."/>
            <person name="Schleper C."/>
        </authorList>
    </citation>
    <scope>NUCLEOTIDE SEQUENCE [LARGE SCALE GENOMIC DNA]</scope>
    <source>
        <strain evidence="3">EN76</strain>
    </source>
</reference>
<dbReference type="InterPro" id="IPR050697">
    <property type="entry name" value="Adenylyl/Guanylyl_Cyclase_3/4"/>
</dbReference>
<dbReference type="InterPro" id="IPR001054">
    <property type="entry name" value="A/G_cyclase"/>
</dbReference>
<dbReference type="STRING" id="926571.NVIE_000190"/>
<dbReference type="CDD" id="cd07302">
    <property type="entry name" value="CHD"/>
    <property type="match status" value="1"/>
</dbReference>
<dbReference type="GO" id="GO:0009190">
    <property type="term" value="P:cyclic nucleotide biosynthetic process"/>
    <property type="evidence" value="ECO:0007669"/>
    <property type="project" value="InterPro"/>
</dbReference>
<sequence length="277" mass="31149">MAPEAKDEKKEAKKDKAEDSTSKSLVGMMMGESSAEEKTTVVVDSETLVAQTQDRLWRALKRRYQYDSSLKPGQEYLLSHVSSKIPLVIMYADLVGSTNMSMTLPVDKLVTIIRAFTQEMSSVVESHKGYVLKYVGDAVIAFFPASYNRLSACDRAVQCARSMITVVKNGINPILNQYDYPELGVKIGMDVGENVIVQYGHDKSSPIDILGYCMNVAAKITSLTGPNRISIGQDVYDLLHPSEKNKFKEMKLGAEEWKYRDRVTDKVYRVYTLMENR</sequence>
<keyword evidence="4" id="KW-1185">Reference proteome</keyword>
<dbReference type="SMART" id="SM00044">
    <property type="entry name" value="CYCc"/>
    <property type="match status" value="1"/>
</dbReference>
<evidence type="ECO:0000313" key="4">
    <source>
        <dbReference type="Proteomes" id="UP000027093"/>
    </source>
</evidence>
<dbReference type="PANTHER" id="PTHR43081">
    <property type="entry name" value="ADENYLATE CYCLASE, TERMINAL-DIFFERENTIATION SPECIFIC-RELATED"/>
    <property type="match status" value="1"/>
</dbReference>
<accession>A0A060HKT8</accession>
<evidence type="ECO:0000313" key="3">
    <source>
        <dbReference type="EMBL" id="AIC14201.1"/>
    </source>
</evidence>
<dbReference type="SUPFAM" id="SSF55073">
    <property type="entry name" value="Nucleotide cyclase"/>
    <property type="match status" value="1"/>
</dbReference>
<name>A0A060HKT8_9ARCH</name>
<feature type="compositionally biased region" description="Basic and acidic residues" evidence="1">
    <location>
        <begin position="1"/>
        <end position="21"/>
    </location>
</feature>
<dbReference type="EMBL" id="CP007536">
    <property type="protein sequence ID" value="AIC14201.1"/>
    <property type="molecule type" value="Genomic_DNA"/>
</dbReference>
<dbReference type="KEGG" id="nvn:NVIE_000190"/>
<protein>
    <submittedName>
        <fullName evidence="3">Putative adenylate/guanylate cyclase</fullName>
    </submittedName>
</protein>
<dbReference type="GeneID" id="74945286"/>
<dbReference type="PROSITE" id="PS50125">
    <property type="entry name" value="GUANYLATE_CYCLASE_2"/>
    <property type="match status" value="1"/>
</dbReference>
<gene>
    <name evidence="3" type="ORF">NVIE_000190</name>
</gene>
<evidence type="ECO:0000256" key="1">
    <source>
        <dbReference type="SAM" id="MobiDB-lite"/>
    </source>
</evidence>
<feature type="region of interest" description="Disordered" evidence="1">
    <location>
        <begin position="1"/>
        <end position="32"/>
    </location>
</feature>
<dbReference type="HOGENOM" id="CLU_057456_1_0_2"/>
<evidence type="ECO:0000259" key="2">
    <source>
        <dbReference type="PROSITE" id="PS50125"/>
    </source>
</evidence>
<dbReference type="Proteomes" id="UP000027093">
    <property type="component" value="Chromosome"/>
</dbReference>
<feature type="domain" description="Guanylate cyclase" evidence="2">
    <location>
        <begin position="88"/>
        <end position="221"/>
    </location>
</feature>
<dbReference type="Pfam" id="PF00211">
    <property type="entry name" value="Guanylate_cyc"/>
    <property type="match status" value="1"/>
</dbReference>
<dbReference type="SMR" id="A0A060HKT8"/>
<organism evidence="3 4">
    <name type="scientific">Nitrososphaera viennensis EN76</name>
    <dbReference type="NCBI Taxonomy" id="926571"/>
    <lineage>
        <taxon>Archaea</taxon>
        <taxon>Nitrososphaerota</taxon>
        <taxon>Nitrososphaeria</taxon>
        <taxon>Nitrososphaerales</taxon>
        <taxon>Nitrososphaeraceae</taxon>
        <taxon>Nitrososphaera</taxon>
    </lineage>
</organism>
<dbReference type="Gene3D" id="3.30.70.1230">
    <property type="entry name" value="Nucleotide cyclase"/>
    <property type="match status" value="1"/>
</dbReference>
<dbReference type="RefSeq" id="WP_075053461.1">
    <property type="nucleotide sequence ID" value="NZ_CP007536.1"/>
</dbReference>
<dbReference type="PANTHER" id="PTHR43081:SF1">
    <property type="entry name" value="ADENYLATE CYCLASE, TERMINAL-DIFFERENTIATION SPECIFIC"/>
    <property type="match status" value="1"/>
</dbReference>
<dbReference type="AlphaFoldDB" id="A0A060HKT8"/>
<dbReference type="GO" id="GO:0035556">
    <property type="term" value="P:intracellular signal transduction"/>
    <property type="evidence" value="ECO:0007669"/>
    <property type="project" value="InterPro"/>
</dbReference>